<evidence type="ECO:0000256" key="1">
    <source>
        <dbReference type="ARBA" id="ARBA00004613"/>
    </source>
</evidence>
<dbReference type="Proteomes" id="UP000709295">
    <property type="component" value="Unassembled WGS sequence"/>
</dbReference>
<sequence>MRVLQVIALIALASCCAAASAVINSDTTGVTKIKSGVDVPFRMLAADHKQTTRSLRRYDDELAQPDSENEDEERAINISDKVDDVVSKVDDVVGMAGKEAKASSKLEALIKKHADEFVDMAARSTLVTKLSERYKYADKLSLSALKQLDEIEKVRLADIEKGIKGTKKTADGM</sequence>
<name>A0A8J5IIW9_9STRA</name>
<feature type="signal peptide" evidence="5">
    <location>
        <begin position="1"/>
        <end position="21"/>
    </location>
</feature>
<protein>
    <recommendedName>
        <fullName evidence="5">RxLR effector protein</fullName>
    </recommendedName>
</protein>
<reference evidence="6" key="1">
    <citation type="submission" date="2021-01" db="EMBL/GenBank/DDBJ databases">
        <title>Phytophthora aleatoria, a newly-described species from Pinus radiata is distinct from Phytophthora cactorum isolates based on comparative genomics.</title>
        <authorList>
            <person name="Mcdougal R."/>
            <person name="Panda P."/>
            <person name="Williams N."/>
            <person name="Studholme D.J."/>
        </authorList>
    </citation>
    <scope>NUCLEOTIDE SEQUENCE</scope>
    <source>
        <strain evidence="6">NZFS 4037</strain>
    </source>
</reference>
<dbReference type="Pfam" id="PF16810">
    <property type="entry name" value="RXLR"/>
    <property type="match status" value="1"/>
</dbReference>
<keyword evidence="4 5" id="KW-0732">Signal</keyword>
<gene>
    <name evidence="6" type="ORF">JG688_00016449</name>
</gene>
<comment type="subcellular location">
    <subcellularLocation>
        <location evidence="1 5">Secreted</location>
    </subcellularLocation>
</comment>
<dbReference type="AlphaFoldDB" id="A0A8J5IIW9"/>
<feature type="chain" id="PRO_5045008749" description="RxLR effector protein" evidence="5">
    <location>
        <begin position="22"/>
        <end position="173"/>
    </location>
</feature>
<dbReference type="InterPro" id="IPR031825">
    <property type="entry name" value="RXLR"/>
</dbReference>
<evidence type="ECO:0000313" key="6">
    <source>
        <dbReference type="EMBL" id="KAG6945669.1"/>
    </source>
</evidence>
<keyword evidence="7" id="KW-1185">Reference proteome</keyword>
<evidence type="ECO:0000313" key="7">
    <source>
        <dbReference type="Proteomes" id="UP000709295"/>
    </source>
</evidence>
<evidence type="ECO:0000256" key="5">
    <source>
        <dbReference type="RuleBase" id="RU367124"/>
    </source>
</evidence>
<feature type="non-terminal residue" evidence="6">
    <location>
        <position position="173"/>
    </location>
</feature>
<comment type="function">
    <text evidence="5">Effector that suppresses plant defense responses during pathogen infection.</text>
</comment>
<comment type="similarity">
    <text evidence="2 5">Belongs to the RxLR effector family.</text>
</comment>
<evidence type="ECO:0000256" key="3">
    <source>
        <dbReference type="ARBA" id="ARBA00022525"/>
    </source>
</evidence>
<organism evidence="6 7">
    <name type="scientific">Phytophthora aleatoria</name>
    <dbReference type="NCBI Taxonomy" id="2496075"/>
    <lineage>
        <taxon>Eukaryota</taxon>
        <taxon>Sar</taxon>
        <taxon>Stramenopiles</taxon>
        <taxon>Oomycota</taxon>
        <taxon>Peronosporomycetes</taxon>
        <taxon>Peronosporales</taxon>
        <taxon>Peronosporaceae</taxon>
        <taxon>Phytophthora</taxon>
    </lineage>
</organism>
<comment type="caution">
    <text evidence="6">The sequence shown here is derived from an EMBL/GenBank/DDBJ whole genome shotgun (WGS) entry which is preliminary data.</text>
</comment>
<evidence type="ECO:0000256" key="4">
    <source>
        <dbReference type="ARBA" id="ARBA00022729"/>
    </source>
</evidence>
<comment type="domain">
    <text evidence="5">The RxLR-dEER motif acts to carry the protein into the host cell cytoplasm through binding to cell surface phosphatidylinositol-3-phosphate.</text>
</comment>
<keyword evidence="3 5" id="KW-0964">Secreted</keyword>
<dbReference type="PROSITE" id="PS51257">
    <property type="entry name" value="PROKAR_LIPOPROTEIN"/>
    <property type="match status" value="1"/>
</dbReference>
<dbReference type="EMBL" id="JAENGY010002054">
    <property type="protein sequence ID" value="KAG6945669.1"/>
    <property type="molecule type" value="Genomic_DNA"/>
</dbReference>
<proteinExistence type="inferred from homology"/>
<evidence type="ECO:0000256" key="2">
    <source>
        <dbReference type="ARBA" id="ARBA00010400"/>
    </source>
</evidence>
<accession>A0A8J5IIW9</accession>